<feature type="region of interest" description="Disordered" evidence="1">
    <location>
        <begin position="425"/>
        <end position="507"/>
    </location>
</feature>
<dbReference type="AlphaFoldDB" id="A0A401GZ78"/>
<feature type="region of interest" description="Disordered" evidence="1">
    <location>
        <begin position="252"/>
        <end position="311"/>
    </location>
</feature>
<sequence length="704" mass="79083">MLKRVRAVADDGVVAATPRKRARFDPSIHSSPSHARLIMNTSPFPLVPASTPYTTYTFQTPSSHSHAHKYSKFSPPSDSPSNPFGALQALSLPCPLPFGKHLALRFQLVCRGEDADDVFRIVQVPTNYSFRILHKLILFLFASDARMKAPVPGRIAIPHRRSERKHRPPVHLALAPPVLVGGPRQSGKGKKAAQPVWQGHSFDVLQGIAPYCGGYKRGLIRQGEGSGVLYARLSALRERQLFAELQEECAGSGDEEDIFGGGETPVDVGRVADKNRKKGKGKEVDKGKKKSENGKENNNKTKVEEEEEEDDGWMWEAEDDYTIGHVWRTGPDARRGIIYHHVPGVSVHITMNTQRLPIRKGVSNRPFVFRTRGSSLGAVRISHVAAPTTLPQYDPEDEEDWEVHTDEARLRRFNRRDTFVHFLAREAEREKPQPAHPIIPSPPSTPTKPNKVLVTPVAAKRIRRPLTPYFRSVGREDTLPPSSPPPTSPQEGPSDSGAVAGPSFRSSIFPHRASYPSIHELSSRSSVSTASSPFPHPTPITLALPTFTPYPTHPLHRRRVERATRRLRRLTRNGLSYMSSSSEEEEDQLKDDDQGDLEAEAEEENQKQLEREQQHEKEEEHRVRKTESSITRSRISQAKKIQKENSPEFDLAPSRPRVENSPELDFGSSLYVEESEEDEEDQLFEDQYALPGEEWDLFAEDVID</sequence>
<dbReference type="GeneID" id="38784385"/>
<protein>
    <submittedName>
        <fullName evidence="2">Uncharacterized protein</fullName>
    </submittedName>
</protein>
<dbReference type="InParanoid" id="A0A401GZ78"/>
<proteinExistence type="predicted"/>
<dbReference type="Proteomes" id="UP000287166">
    <property type="component" value="Unassembled WGS sequence"/>
</dbReference>
<keyword evidence="3" id="KW-1185">Reference proteome</keyword>
<feature type="region of interest" description="Disordered" evidence="1">
    <location>
        <begin position="526"/>
        <end position="666"/>
    </location>
</feature>
<feature type="compositionally biased region" description="Pro residues" evidence="1">
    <location>
        <begin position="434"/>
        <end position="446"/>
    </location>
</feature>
<evidence type="ECO:0000256" key="1">
    <source>
        <dbReference type="SAM" id="MobiDB-lite"/>
    </source>
</evidence>
<accession>A0A401GZ78</accession>
<feature type="compositionally biased region" description="Basic residues" evidence="1">
    <location>
        <begin position="554"/>
        <end position="571"/>
    </location>
</feature>
<reference evidence="2 3" key="1">
    <citation type="journal article" date="2018" name="Sci. Rep.">
        <title>Genome sequence of the cauliflower mushroom Sparassis crispa (Hanabiratake) and its association with beneficial usage.</title>
        <authorList>
            <person name="Kiyama R."/>
            <person name="Furutani Y."/>
            <person name="Kawaguchi K."/>
            <person name="Nakanishi T."/>
        </authorList>
    </citation>
    <scope>NUCLEOTIDE SEQUENCE [LARGE SCALE GENOMIC DNA]</scope>
</reference>
<evidence type="ECO:0000313" key="3">
    <source>
        <dbReference type="Proteomes" id="UP000287166"/>
    </source>
</evidence>
<comment type="caution">
    <text evidence="2">The sequence shown here is derived from an EMBL/GenBank/DDBJ whole genome shotgun (WGS) entry which is preliminary data.</text>
</comment>
<dbReference type="EMBL" id="BFAD01000011">
    <property type="protein sequence ID" value="GBE87468.1"/>
    <property type="molecule type" value="Genomic_DNA"/>
</dbReference>
<feature type="compositionally biased region" description="Basic and acidic residues" evidence="1">
    <location>
        <begin position="281"/>
        <end position="303"/>
    </location>
</feature>
<feature type="compositionally biased region" description="Acidic residues" evidence="1">
    <location>
        <begin position="582"/>
        <end position="603"/>
    </location>
</feature>
<dbReference type="RefSeq" id="XP_027618381.1">
    <property type="nucleotide sequence ID" value="XM_027762580.1"/>
</dbReference>
<evidence type="ECO:0000313" key="2">
    <source>
        <dbReference type="EMBL" id="GBE87468.1"/>
    </source>
</evidence>
<name>A0A401GZ78_9APHY</name>
<feature type="compositionally biased region" description="Basic and acidic residues" evidence="1">
    <location>
        <begin position="604"/>
        <end position="627"/>
    </location>
</feature>
<gene>
    <name evidence="2" type="ORF">SCP_1101440</name>
</gene>
<dbReference type="STRING" id="139825.A0A401GZ78"/>
<dbReference type="OrthoDB" id="2940229at2759"/>
<organism evidence="2 3">
    <name type="scientific">Sparassis crispa</name>
    <dbReference type="NCBI Taxonomy" id="139825"/>
    <lineage>
        <taxon>Eukaryota</taxon>
        <taxon>Fungi</taxon>
        <taxon>Dikarya</taxon>
        <taxon>Basidiomycota</taxon>
        <taxon>Agaricomycotina</taxon>
        <taxon>Agaricomycetes</taxon>
        <taxon>Polyporales</taxon>
        <taxon>Sparassidaceae</taxon>
        <taxon>Sparassis</taxon>
    </lineage>
</organism>